<organism evidence="3 4">
    <name type="scientific">Saponaria officinalis</name>
    <name type="common">Common soapwort</name>
    <name type="synonym">Lychnis saponaria</name>
    <dbReference type="NCBI Taxonomy" id="3572"/>
    <lineage>
        <taxon>Eukaryota</taxon>
        <taxon>Viridiplantae</taxon>
        <taxon>Streptophyta</taxon>
        <taxon>Embryophyta</taxon>
        <taxon>Tracheophyta</taxon>
        <taxon>Spermatophyta</taxon>
        <taxon>Magnoliopsida</taxon>
        <taxon>eudicotyledons</taxon>
        <taxon>Gunneridae</taxon>
        <taxon>Pentapetalae</taxon>
        <taxon>Caryophyllales</taxon>
        <taxon>Caryophyllaceae</taxon>
        <taxon>Caryophylleae</taxon>
        <taxon>Saponaria</taxon>
    </lineage>
</organism>
<proteinExistence type="predicted"/>
<dbReference type="Gene3D" id="3.30.200.20">
    <property type="entry name" value="Phosphorylase Kinase, domain 1"/>
    <property type="match status" value="1"/>
</dbReference>
<dbReference type="PANTHER" id="PTHR44329">
    <property type="entry name" value="SERINE/THREONINE-PROTEIN KINASE TNNI3K-RELATED"/>
    <property type="match status" value="1"/>
</dbReference>
<feature type="compositionally biased region" description="Basic and acidic residues" evidence="1">
    <location>
        <begin position="85"/>
        <end position="95"/>
    </location>
</feature>
<dbReference type="FunFam" id="1.10.510.10:FF:000316">
    <property type="entry name" value="serine/threonine-protein kinase HT1"/>
    <property type="match status" value="1"/>
</dbReference>
<dbReference type="Pfam" id="PF07714">
    <property type="entry name" value="PK_Tyr_Ser-Thr"/>
    <property type="match status" value="1"/>
</dbReference>
<dbReference type="AlphaFoldDB" id="A0AAW1JUP0"/>
<dbReference type="GO" id="GO:0005524">
    <property type="term" value="F:ATP binding"/>
    <property type="evidence" value="ECO:0007669"/>
    <property type="project" value="InterPro"/>
</dbReference>
<gene>
    <name evidence="3" type="ORF">RND81_07G146100</name>
</gene>
<dbReference type="PROSITE" id="PS50011">
    <property type="entry name" value="PROTEIN_KINASE_DOM"/>
    <property type="match status" value="1"/>
</dbReference>
<reference evidence="3" key="1">
    <citation type="submission" date="2024-03" db="EMBL/GenBank/DDBJ databases">
        <title>WGS assembly of Saponaria officinalis var. Norfolk2.</title>
        <authorList>
            <person name="Jenkins J."/>
            <person name="Shu S."/>
            <person name="Grimwood J."/>
            <person name="Barry K."/>
            <person name="Goodstein D."/>
            <person name="Schmutz J."/>
            <person name="Leebens-Mack J."/>
            <person name="Osbourn A."/>
        </authorList>
    </citation>
    <scope>NUCLEOTIDE SEQUENCE [LARGE SCALE GENOMIC DNA]</scope>
    <source>
        <strain evidence="3">JIC</strain>
    </source>
</reference>
<dbReference type="InterPro" id="IPR000719">
    <property type="entry name" value="Prot_kinase_dom"/>
</dbReference>
<sequence>MDEESTSWIRRTKFSHTVCHRIDSSRLASVPLRFRTQQIPEFKPKLDAAGPSKKPEPNKPLVQRNPLTNKERSISPVPGGFIPDTFKEARSEKKRFLTPLPRRREPDKRSDEYASVDSSDSRHSSSKLTPNSSPLRNMRNISPFRGFGKPKMKKNSSWTTYFDNLGGKVTAVETVDEHMIDMSKLMVGGKFAYGAHSRLYHGVYKGEAVALKLMCVPDNDQTGLLASRLEKQFTREVTFLARLHHPNVIKFMAARKQPPVYCIITEYLSEGSLRAFLHKLEHTALPLQKLIPFALEIARGMEYIHSQGVIHRDLKPENILIDQDFHMKIADFGIACEEVHCDPFADDPGTYRWMAPEMIKHKHYGRKVDVYSFGLILWEMVSGSIPYEDMSPIVAAFAVVNKNLRPEFPKDCPSAMRALIEQCWSSQPEKRPEFLQLVKVLEEFEFSLAHDGTLKLVQNSIWQEEKKGFLHWIHKLSPPHSKSVPKPKFI</sequence>
<comment type="caution">
    <text evidence="3">The sequence shown here is derived from an EMBL/GenBank/DDBJ whole genome shotgun (WGS) entry which is preliminary data.</text>
</comment>
<dbReference type="SMART" id="SM00220">
    <property type="entry name" value="S_TKc"/>
    <property type="match status" value="1"/>
</dbReference>
<dbReference type="InterPro" id="IPR011009">
    <property type="entry name" value="Kinase-like_dom_sf"/>
</dbReference>
<feature type="region of interest" description="Disordered" evidence="1">
    <location>
        <begin position="40"/>
        <end position="147"/>
    </location>
</feature>
<protein>
    <recommendedName>
        <fullName evidence="2">Protein kinase domain-containing protein</fullName>
    </recommendedName>
</protein>
<dbReference type="EMBL" id="JBDFQZ010000007">
    <property type="protein sequence ID" value="KAK9706706.1"/>
    <property type="molecule type" value="Genomic_DNA"/>
</dbReference>
<accession>A0AAW1JUP0</accession>
<name>A0AAW1JUP0_SAPOF</name>
<dbReference type="SUPFAM" id="SSF56112">
    <property type="entry name" value="Protein kinase-like (PK-like)"/>
    <property type="match status" value="1"/>
</dbReference>
<dbReference type="GO" id="GO:0004674">
    <property type="term" value="F:protein serine/threonine kinase activity"/>
    <property type="evidence" value="ECO:0007669"/>
    <property type="project" value="TreeGrafter"/>
</dbReference>
<dbReference type="Gene3D" id="1.10.510.10">
    <property type="entry name" value="Transferase(Phosphotransferase) domain 1"/>
    <property type="match status" value="1"/>
</dbReference>
<dbReference type="PROSITE" id="PS00108">
    <property type="entry name" value="PROTEIN_KINASE_ST"/>
    <property type="match status" value="1"/>
</dbReference>
<feature type="domain" description="Protein kinase" evidence="2">
    <location>
        <begin position="185"/>
        <end position="445"/>
    </location>
</feature>
<dbReference type="Proteomes" id="UP001443914">
    <property type="component" value="Unassembled WGS sequence"/>
</dbReference>
<dbReference type="CDD" id="cd13999">
    <property type="entry name" value="STKc_MAP3K-like"/>
    <property type="match status" value="1"/>
</dbReference>
<dbReference type="PRINTS" id="PR00109">
    <property type="entry name" value="TYRKINASE"/>
</dbReference>
<feature type="compositionally biased region" description="Basic and acidic residues" evidence="1">
    <location>
        <begin position="102"/>
        <end position="112"/>
    </location>
</feature>
<dbReference type="InterPro" id="IPR051681">
    <property type="entry name" value="Ser/Thr_Kinases-Pseudokinases"/>
</dbReference>
<evidence type="ECO:0000313" key="4">
    <source>
        <dbReference type="Proteomes" id="UP001443914"/>
    </source>
</evidence>
<keyword evidence="4" id="KW-1185">Reference proteome</keyword>
<evidence type="ECO:0000313" key="3">
    <source>
        <dbReference type="EMBL" id="KAK9706706.1"/>
    </source>
</evidence>
<evidence type="ECO:0000256" key="1">
    <source>
        <dbReference type="SAM" id="MobiDB-lite"/>
    </source>
</evidence>
<evidence type="ECO:0000259" key="2">
    <source>
        <dbReference type="PROSITE" id="PS50011"/>
    </source>
</evidence>
<dbReference type="InterPro" id="IPR008271">
    <property type="entry name" value="Ser/Thr_kinase_AS"/>
</dbReference>
<dbReference type="InterPro" id="IPR001245">
    <property type="entry name" value="Ser-Thr/Tyr_kinase_cat_dom"/>
</dbReference>
<dbReference type="PANTHER" id="PTHR44329:SF73">
    <property type="entry name" value="OS01G0201200 PROTEIN"/>
    <property type="match status" value="1"/>
</dbReference>